<evidence type="ECO:0000256" key="2">
    <source>
        <dbReference type="ARBA" id="ARBA00022553"/>
    </source>
</evidence>
<dbReference type="GO" id="GO:0005524">
    <property type="term" value="F:ATP binding"/>
    <property type="evidence" value="ECO:0007669"/>
    <property type="project" value="UniProtKB-KW"/>
</dbReference>
<dbReference type="InterPro" id="IPR053858">
    <property type="entry name" value="Arb2_dom"/>
</dbReference>
<dbReference type="PROSITE" id="PS51285">
    <property type="entry name" value="AGC_KINASE_CTER"/>
    <property type="match status" value="1"/>
</dbReference>
<dbReference type="InterPro" id="IPR011009">
    <property type="entry name" value="Kinase-like_dom_sf"/>
</dbReference>
<reference evidence="9" key="1">
    <citation type="journal article" date="2011" name="PLoS Biol.">
        <title>Gene gain and loss during evolution of obligate parasitism in the white rust pathogen of Arabidopsis thaliana.</title>
        <authorList>
            <person name="Kemen E."/>
            <person name="Gardiner A."/>
            <person name="Schultz-Larsen T."/>
            <person name="Kemen A.C."/>
            <person name="Balmuth A.L."/>
            <person name="Robert-Seilaniantz A."/>
            <person name="Bailey K."/>
            <person name="Holub E."/>
            <person name="Studholme D.J."/>
            <person name="Maclean D."/>
            <person name="Jones J.D."/>
        </authorList>
    </citation>
    <scope>NUCLEOTIDE SEQUENCE</scope>
</reference>
<dbReference type="AlphaFoldDB" id="F0WLA4"/>
<dbReference type="SMART" id="SM00220">
    <property type="entry name" value="S_TKc"/>
    <property type="match status" value="1"/>
</dbReference>
<dbReference type="FunFam" id="1.10.510.10:FF:000008">
    <property type="entry name" value="Non-specific serine/threonine protein kinase"/>
    <property type="match status" value="1"/>
</dbReference>
<keyword evidence="4" id="KW-0547">Nucleotide-binding</keyword>
<feature type="domain" description="Protein kinase" evidence="7">
    <location>
        <begin position="555"/>
        <end position="811"/>
    </location>
</feature>
<sequence length="884" mass="100250">MQAPSVRVCIQLAQLNRNQVVYSDVKIAFVTTMDAWLVTVNELVMSCFEDDIEIEERPDGLLEQCRILQASSYDLITESSQFRDGQCYIVCLDRSIFDRIWKRCGKTPRTEERLCKDDDGNANCIQLTDRMECLKELSYYFDPYGILRCCVSNQAIFELVASQQEDRRAMDAMDAMDAAISHIEMDLMAELDFKRAHIRMQVKADPCKSVHGKTKQVICDLFITSDWKTRPNLLIVINGSEDARPGIWSTDALIFEGLELGSMLPTLRRAREQHFAIAILDPYKRDGKTDRRIVSPEEYILLVCDKILCTFGAKQCFILAQADAIDLVILLATERKQSLCQKLKAVVFAEAPFSSLVTLSENHSFAWKLAMNFTSDAVVPTGEHVDGPGSNCVSISVGDLSSIVCNNRRKRAASILHASSKQAITISIALDVIFTYFVAARDREISAREFTWECDRGTTSWLRHLMQCRLDAIDLIRQSRRNRMFSATDTDCERNNRLASITELRNTMIDTSTSSVCSSFQIECCNLNLANSTKNPSSEDGTLRHTLNAISISDFDLIKVIGRGSIGKVFLARKIDTQKLCAIKVLRKELVQLNMKEYVKTERYILKEIEHPLISRLRFSFQTKDKLYLVTDYCSGGELFHHMSEVGFSYNLARFYCAELVLALEHLHHLNVAYRDLKPENILLQSTGHICVTDFGLSKLNVFSNEGASTIVGSPEYLAPEVYSMQKYGHVVDWWSLGVLMFEMLTGSHPFLDANHDLKVKRIMTPGIIQQLFPANMNEDARDLINRLLTFEPTERLGAHGADDIKTHSFFSTITWDLVFLQEVQPPWKPTVHDELDVGNFDPEFTSEPAIDTIRAGHPFSSRQSGTFENFTFYPRTIKSKSSA</sequence>
<evidence type="ECO:0000256" key="6">
    <source>
        <dbReference type="ARBA" id="ARBA00022840"/>
    </source>
</evidence>
<reference evidence="9" key="2">
    <citation type="submission" date="2011-02" db="EMBL/GenBank/DDBJ databases">
        <authorList>
            <person name="MacLean D."/>
        </authorList>
    </citation>
    <scope>NUCLEOTIDE SEQUENCE</scope>
</reference>
<name>F0WLA4_9STRA</name>
<dbReference type="PANTHER" id="PTHR24351">
    <property type="entry name" value="RIBOSOMAL PROTEIN S6 KINASE"/>
    <property type="match status" value="1"/>
</dbReference>
<dbReference type="InterPro" id="IPR008271">
    <property type="entry name" value="Ser/Thr_kinase_AS"/>
</dbReference>
<keyword evidence="1" id="KW-0723">Serine/threonine-protein kinase</keyword>
<evidence type="ECO:0000256" key="1">
    <source>
        <dbReference type="ARBA" id="ARBA00022527"/>
    </source>
</evidence>
<dbReference type="PROSITE" id="PS50011">
    <property type="entry name" value="PROTEIN_KINASE_DOM"/>
    <property type="match status" value="1"/>
</dbReference>
<keyword evidence="6" id="KW-0067">ATP-binding</keyword>
<dbReference type="SUPFAM" id="SSF56112">
    <property type="entry name" value="Protein kinase-like (PK-like)"/>
    <property type="match status" value="1"/>
</dbReference>
<keyword evidence="5 9" id="KW-0418">Kinase</keyword>
<dbReference type="InterPro" id="IPR017892">
    <property type="entry name" value="Pkinase_C"/>
</dbReference>
<keyword evidence="2" id="KW-0597">Phosphoprotein</keyword>
<dbReference type="Gene3D" id="3.30.200.20">
    <property type="entry name" value="Phosphorylase Kinase, domain 1"/>
    <property type="match status" value="1"/>
</dbReference>
<evidence type="ECO:0000256" key="4">
    <source>
        <dbReference type="ARBA" id="ARBA00022741"/>
    </source>
</evidence>
<protein>
    <submittedName>
        <fullName evidence="9">Protein kinase putative</fullName>
    </submittedName>
</protein>
<dbReference type="Pfam" id="PF00069">
    <property type="entry name" value="Pkinase"/>
    <property type="match status" value="1"/>
</dbReference>
<dbReference type="SMART" id="SM00133">
    <property type="entry name" value="S_TK_X"/>
    <property type="match status" value="1"/>
</dbReference>
<dbReference type="Gene3D" id="1.10.510.10">
    <property type="entry name" value="Transferase(Phosphotransferase) domain 1"/>
    <property type="match status" value="1"/>
</dbReference>
<dbReference type="PROSITE" id="PS00108">
    <property type="entry name" value="PROTEIN_KINASE_ST"/>
    <property type="match status" value="1"/>
</dbReference>
<dbReference type="EMBL" id="FR824187">
    <property type="protein sequence ID" value="CCA22066.1"/>
    <property type="molecule type" value="Genomic_DNA"/>
</dbReference>
<gene>
    <name evidence="9" type="primary">AlNc14C142G7292</name>
    <name evidence="9" type="ORF">ALNC14_082090</name>
</gene>
<dbReference type="CDD" id="cd05123">
    <property type="entry name" value="STKc_AGC"/>
    <property type="match status" value="1"/>
</dbReference>
<evidence type="ECO:0000256" key="5">
    <source>
        <dbReference type="ARBA" id="ARBA00022777"/>
    </source>
</evidence>
<dbReference type="Pfam" id="PF22749">
    <property type="entry name" value="Arb2"/>
    <property type="match status" value="1"/>
</dbReference>
<evidence type="ECO:0000259" key="8">
    <source>
        <dbReference type="PROSITE" id="PS51285"/>
    </source>
</evidence>
<dbReference type="HOGENOM" id="CLU_000288_56_3_1"/>
<dbReference type="InterPro" id="IPR045270">
    <property type="entry name" value="STKc_AGC"/>
</dbReference>
<evidence type="ECO:0000313" key="9">
    <source>
        <dbReference type="EMBL" id="CCA22066.1"/>
    </source>
</evidence>
<dbReference type="Pfam" id="PF00433">
    <property type="entry name" value="Pkinase_C"/>
    <property type="match status" value="1"/>
</dbReference>
<keyword evidence="3" id="KW-0808">Transferase</keyword>
<dbReference type="InterPro" id="IPR000961">
    <property type="entry name" value="AGC-kinase_C"/>
</dbReference>
<dbReference type="FunFam" id="3.30.200.20:FF:000042">
    <property type="entry name" value="Aurora kinase A"/>
    <property type="match status" value="1"/>
</dbReference>
<evidence type="ECO:0000256" key="3">
    <source>
        <dbReference type="ARBA" id="ARBA00022679"/>
    </source>
</evidence>
<organism evidence="9">
    <name type="scientific">Albugo laibachii Nc14</name>
    <dbReference type="NCBI Taxonomy" id="890382"/>
    <lineage>
        <taxon>Eukaryota</taxon>
        <taxon>Sar</taxon>
        <taxon>Stramenopiles</taxon>
        <taxon>Oomycota</taxon>
        <taxon>Peronosporomycetes</taxon>
        <taxon>Albuginales</taxon>
        <taxon>Albuginaceae</taxon>
        <taxon>Albugo</taxon>
    </lineage>
</organism>
<proteinExistence type="predicted"/>
<dbReference type="GO" id="GO:0004674">
    <property type="term" value="F:protein serine/threonine kinase activity"/>
    <property type="evidence" value="ECO:0007669"/>
    <property type="project" value="UniProtKB-KW"/>
</dbReference>
<accession>F0WLA4</accession>
<feature type="domain" description="AGC-kinase C-terminal" evidence="8">
    <location>
        <begin position="812"/>
        <end position="883"/>
    </location>
</feature>
<evidence type="ECO:0000259" key="7">
    <source>
        <dbReference type="PROSITE" id="PS50011"/>
    </source>
</evidence>
<dbReference type="InterPro" id="IPR000719">
    <property type="entry name" value="Prot_kinase_dom"/>
</dbReference>